<dbReference type="EMBL" id="CAXLJM020000057">
    <property type="protein sequence ID" value="CAL8119065.1"/>
    <property type="molecule type" value="Genomic_DNA"/>
</dbReference>
<keyword evidence="3" id="KW-1185">Reference proteome</keyword>
<dbReference type="Proteomes" id="UP001642540">
    <property type="component" value="Unassembled WGS sequence"/>
</dbReference>
<gene>
    <name evidence="2" type="ORF">ODALV1_LOCUS18381</name>
</gene>
<evidence type="ECO:0000256" key="1">
    <source>
        <dbReference type="SAM" id="MobiDB-lite"/>
    </source>
</evidence>
<sequence length="188" mass="21822">MLLSACLGKNWKHIVERNQYERILDYDHQSIAKTMMENTFGFENGRCYKIRNRADTSTVIEFMLGSSNKMVCGRDVTNGEDSHQVFEAVEEDSGEFRIACRYQSAELQHFWDYLPHRKQLIHKKKSTAESSLQLWRSECVPGMDTAFFVISVQNGLCLRSNGKSKQVSVVERDENDPSQHWRLEPQPL</sequence>
<dbReference type="Gene3D" id="2.80.10.50">
    <property type="match status" value="1"/>
</dbReference>
<evidence type="ECO:0008006" key="4">
    <source>
        <dbReference type="Google" id="ProtNLM"/>
    </source>
</evidence>
<protein>
    <recommendedName>
        <fullName evidence="4">Ricin B lectin domain-containing protein</fullName>
    </recommendedName>
</protein>
<evidence type="ECO:0000313" key="2">
    <source>
        <dbReference type="EMBL" id="CAL8119065.1"/>
    </source>
</evidence>
<dbReference type="InterPro" id="IPR035992">
    <property type="entry name" value="Ricin_B-like_lectins"/>
</dbReference>
<reference evidence="2 3" key="1">
    <citation type="submission" date="2024-08" db="EMBL/GenBank/DDBJ databases">
        <authorList>
            <person name="Cucini C."/>
            <person name="Frati F."/>
        </authorList>
    </citation>
    <scope>NUCLEOTIDE SEQUENCE [LARGE SCALE GENOMIC DNA]</scope>
</reference>
<organism evidence="2 3">
    <name type="scientific">Orchesella dallaii</name>
    <dbReference type="NCBI Taxonomy" id="48710"/>
    <lineage>
        <taxon>Eukaryota</taxon>
        <taxon>Metazoa</taxon>
        <taxon>Ecdysozoa</taxon>
        <taxon>Arthropoda</taxon>
        <taxon>Hexapoda</taxon>
        <taxon>Collembola</taxon>
        <taxon>Entomobryomorpha</taxon>
        <taxon>Entomobryoidea</taxon>
        <taxon>Orchesellidae</taxon>
        <taxon>Orchesellinae</taxon>
        <taxon>Orchesella</taxon>
    </lineage>
</organism>
<dbReference type="SUPFAM" id="SSF50370">
    <property type="entry name" value="Ricin B-like lectins"/>
    <property type="match status" value="1"/>
</dbReference>
<feature type="compositionally biased region" description="Basic and acidic residues" evidence="1">
    <location>
        <begin position="170"/>
        <end position="188"/>
    </location>
</feature>
<name>A0ABP1R4A7_9HEXA</name>
<comment type="caution">
    <text evidence="2">The sequence shown here is derived from an EMBL/GenBank/DDBJ whole genome shotgun (WGS) entry which is preliminary data.</text>
</comment>
<accession>A0ABP1R4A7</accession>
<proteinExistence type="predicted"/>
<feature type="region of interest" description="Disordered" evidence="1">
    <location>
        <begin position="168"/>
        <end position="188"/>
    </location>
</feature>
<evidence type="ECO:0000313" key="3">
    <source>
        <dbReference type="Proteomes" id="UP001642540"/>
    </source>
</evidence>